<feature type="non-terminal residue" evidence="10">
    <location>
        <position position="1"/>
    </location>
</feature>
<dbReference type="Proteomes" id="UP000242181">
    <property type="component" value="Unassembled WGS sequence"/>
</dbReference>
<evidence type="ECO:0000256" key="4">
    <source>
        <dbReference type="ARBA" id="ARBA00022723"/>
    </source>
</evidence>
<evidence type="ECO:0000256" key="8">
    <source>
        <dbReference type="ARBA" id="ARBA00032787"/>
    </source>
</evidence>
<comment type="cofactor">
    <cofactor evidence="1">
        <name>FMN</name>
        <dbReference type="ChEBI" id="CHEBI:58210"/>
    </cofactor>
</comment>
<protein>
    <recommendedName>
        <fullName evidence="2">NADH-quinone oxidoreductase subunit F</fullName>
    </recommendedName>
    <alternativeName>
        <fullName evidence="7">NADH dehydrogenase I subunit F</fullName>
    </alternativeName>
    <alternativeName>
        <fullName evidence="8">NDH-1 subunit F</fullName>
    </alternativeName>
</protein>
<dbReference type="InterPro" id="IPR011538">
    <property type="entry name" value="Nuo51_FMN-bd"/>
</dbReference>
<dbReference type="GO" id="GO:0046872">
    <property type="term" value="F:metal ion binding"/>
    <property type="evidence" value="ECO:0007669"/>
    <property type="project" value="UniProtKB-KW"/>
</dbReference>
<dbReference type="SUPFAM" id="SSF142019">
    <property type="entry name" value="Nqo1 FMN-binding domain-like"/>
    <property type="match status" value="1"/>
</dbReference>
<evidence type="ECO:0000256" key="1">
    <source>
        <dbReference type="ARBA" id="ARBA00001917"/>
    </source>
</evidence>
<dbReference type="GO" id="GO:0051539">
    <property type="term" value="F:4 iron, 4 sulfur cluster binding"/>
    <property type="evidence" value="ECO:0007669"/>
    <property type="project" value="UniProtKB-KW"/>
</dbReference>
<dbReference type="InterPro" id="IPR037225">
    <property type="entry name" value="Nuo51_FMN-bd_sf"/>
</dbReference>
<keyword evidence="11" id="KW-1185">Reference proteome</keyword>
<dbReference type="Gene3D" id="3.40.50.11540">
    <property type="entry name" value="NADH-ubiquinone oxidoreductase 51kDa subunit"/>
    <property type="match status" value="1"/>
</dbReference>
<comment type="caution">
    <text evidence="10">The sequence shown here is derived from an EMBL/GenBank/DDBJ whole genome shotgun (WGS) entry which is preliminary data.</text>
</comment>
<evidence type="ECO:0000256" key="7">
    <source>
        <dbReference type="ARBA" id="ARBA00031578"/>
    </source>
</evidence>
<evidence type="ECO:0000313" key="10">
    <source>
        <dbReference type="EMBL" id="PSJ35858.1"/>
    </source>
</evidence>
<reference evidence="10 11" key="1">
    <citation type="submission" date="2018-03" db="EMBL/GenBank/DDBJ databases">
        <title>The draft genome of Zobellella taiwanensis JCM 13381.</title>
        <authorList>
            <person name="Liu L."/>
            <person name="Li L."/>
            <person name="Wang T."/>
            <person name="Zhang X."/>
            <person name="Liang L."/>
        </authorList>
    </citation>
    <scope>NUCLEOTIDE SEQUENCE [LARGE SCALE GENOMIC DNA]</scope>
    <source>
        <strain evidence="10 11">JCM 13381</strain>
    </source>
</reference>
<keyword evidence="4" id="KW-0479">Metal-binding</keyword>
<dbReference type="Pfam" id="PF01512">
    <property type="entry name" value="Complex1_51K"/>
    <property type="match status" value="1"/>
</dbReference>
<dbReference type="EMBL" id="PXYH01000083">
    <property type="protein sequence ID" value="PSJ35858.1"/>
    <property type="molecule type" value="Genomic_DNA"/>
</dbReference>
<accession>A0A2P7QD02</accession>
<keyword evidence="3" id="KW-0004">4Fe-4S</keyword>
<sequence length="84" mass="8820">GVTDPVSLADYRALGGFDGLEKAIHRTPQQLVDTVKASGLRGRGGAAFPTGIKWQTVLDAKGAQKYIVCNADEGDSGTFADRLV</sequence>
<proteinExistence type="predicted"/>
<keyword evidence="6" id="KW-0411">Iron-sulfur</keyword>
<feature type="domain" description="NADH-ubiquinone oxidoreductase 51kDa subunit FMN-binding" evidence="9">
    <location>
        <begin position="35"/>
        <end position="83"/>
    </location>
</feature>
<evidence type="ECO:0000259" key="9">
    <source>
        <dbReference type="Pfam" id="PF01512"/>
    </source>
</evidence>
<evidence type="ECO:0000256" key="2">
    <source>
        <dbReference type="ARBA" id="ARBA00019901"/>
    </source>
</evidence>
<evidence type="ECO:0000256" key="6">
    <source>
        <dbReference type="ARBA" id="ARBA00023014"/>
    </source>
</evidence>
<evidence type="ECO:0000313" key="11">
    <source>
        <dbReference type="Proteomes" id="UP000242181"/>
    </source>
</evidence>
<feature type="non-terminal residue" evidence="10">
    <location>
        <position position="84"/>
    </location>
</feature>
<dbReference type="AlphaFoldDB" id="A0A2P7QD02"/>
<dbReference type="PANTHER" id="PTHR43578">
    <property type="entry name" value="NADH-QUINONE OXIDOREDUCTASE SUBUNIT F"/>
    <property type="match status" value="1"/>
</dbReference>
<evidence type="ECO:0000256" key="5">
    <source>
        <dbReference type="ARBA" id="ARBA00023004"/>
    </source>
</evidence>
<gene>
    <name evidence="10" type="ORF">C7I36_17025</name>
</gene>
<evidence type="ECO:0000256" key="3">
    <source>
        <dbReference type="ARBA" id="ARBA00022485"/>
    </source>
</evidence>
<organism evidence="10 11">
    <name type="scientific">Zobellella taiwanensis</name>
    <dbReference type="NCBI Taxonomy" id="347535"/>
    <lineage>
        <taxon>Bacteria</taxon>
        <taxon>Pseudomonadati</taxon>
        <taxon>Pseudomonadota</taxon>
        <taxon>Gammaproteobacteria</taxon>
        <taxon>Aeromonadales</taxon>
        <taxon>Aeromonadaceae</taxon>
        <taxon>Zobellella</taxon>
    </lineage>
</organism>
<keyword evidence="5" id="KW-0408">Iron</keyword>
<dbReference type="PANTHER" id="PTHR43578:SF3">
    <property type="entry name" value="NADH-QUINONE OXIDOREDUCTASE SUBUNIT F"/>
    <property type="match status" value="1"/>
</dbReference>
<name>A0A2P7QD02_9GAMM</name>
<dbReference type="Gene3D" id="6.10.250.1450">
    <property type="match status" value="1"/>
</dbReference>